<dbReference type="EMBL" id="AHHD01000383">
    <property type="protein sequence ID" value="EKG13818.1"/>
    <property type="molecule type" value="Genomic_DNA"/>
</dbReference>
<protein>
    <submittedName>
        <fullName evidence="1">Uncharacterized protein</fullName>
    </submittedName>
</protein>
<organism evidence="1 2">
    <name type="scientific">Macrophomina phaseolina (strain MS6)</name>
    <name type="common">Charcoal rot fungus</name>
    <dbReference type="NCBI Taxonomy" id="1126212"/>
    <lineage>
        <taxon>Eukaryota</taxon>
        <taxon>Fungi</taxon>
        <taxon>Dikarya</taxon>
        <taxon>Ascomycota</taxon>
        <taxon>Pezizomycotina</taxon>
        <taxon>Dothideomycetes</taxon>
        <taxon>Dothideomycetes incertae sedis</taxon>
        <taxon>Botryosphaeriales</taxon>
        <taxon>Botryosphaeriaceae</taxon>
        <taxon>Macrophomina</taxon>
    </lineage>
</organism>
<evidence type="ECO:0000313" key="2">
    <source>
        <dbReference type="Proteomes" id="UP000007129"/>
    </source>
</evidence>
<dbReference type="InParanoid" id="K2RGU5"/>
<dbReference type="VEuPathDB" id="FungiDB:MPH_08999"/>
<dbReference type="Proteomes" id="UP000007129">
    <property type="component" value="Unassembled WGS sequence"/>
</dbReference>
<dbReference type="HOGENOM" id="CLU_2004359_0_0_1"/>
<sequence length="124" mass="14702">MMQDHGEAFFILEATDPKVYYALRALRDWQSDIFEDRMLPEIHSQLEKQEQIFDDTWAVIHGTKGRDENAVKLAEKLEQGNEFGIDLVLSEGRRMLDEMFQYISHMDDDRSFFLVDPPTEFPWE</sequence>
<evidence type="ECO:0000313" key="1">
    <source>
        <dbReference type="EMBL" id="EKG13818.1"/>
    </source>
</evidence>
<dbReference type="AlphaFoldDB" id="K2RGU5"/>
<accession>K2RGU5</accession>
<gene>
    <name evidence="1" type="ORF">MPH_08999</name>
</gene>
<proteinExistence type="predicted"/>
<comment type="caution">
    <text evidence="1">The sequence shown here is derived from an EMBL/GenBank/DDBJ whole genome shotgun (WGS) entry which is preliminary data.</text>
</comment>
<reference evidence="1 2" key="1">
    <citation type="journal article" date="2012" name="BMC Genomics">
        <title>Tools to kill: Genome of one of the most destructive plant pathogenic fungi Macrophomina phaseolina.</title>
        <authorList>
            <person name="Islam M.S."/>
            <person name="Haque M.S."/>
            <person name="Islam M.M."/>
            <person name="Emdad E.M."/>
            <person name="Halim A."/>
            <person name="Hossen Q.M.M."/>
            <person name="Hossain M.Z."/>
            <person name="Ahmed B."/>
            <person name="Rahim S."/>
            <person name="Rahman M.S."/>
            <person name="Alam M.M."/>
            <person name="Hou S."/>
            <person name="Wan X."/>
            <person name="Saito J.A."/>
            <person name="Alam M."/>
        </authorList>
    </citation>
    <scope>NUCLEOTIDE SEQUENCE [LARGE SCALE GENOMIC DNA]</scope>
    <source>
        <strain evidence="1 2">MS6</strain>
    </source>
</reference>
<name>K2RGU5_MACPH</name>